<dbReference type="PANTHER" id="PTHR30349">
    <property type="entry name" value="PHAGE INTEGRASE-RELATED"/>
    <property type="match status" value="1"/>
</dbReference>
<dbReference type="OrthoDB" id="9788852at2"/>
<gene>
    <name evidence="3" type="ORF">LZ24_00969</name>
</gene>
<dbReference type="InterPro" id="IPR050090">
    <property type="entry name" value="Tyrosine_recombinase_XerCD"/>
</dbReference>
<dbReference type="PANTHER" id="PTHR30349:SF82">
    <property type="entry name" value="INTEGRASE_RECOMBINASE YOEC-RELATED"/>
    <property type="match status" value="1"/>
</dbReference>
<feature type="domain" description="Tyr recombinase" evidence="2">
    <location>
        <begin position="1"/>
        <end position="165"/>
    </location>
</feature>
<comment type="caution">
    <text evidence="3">The sequence shown here is derived from an EMBL/GenBank/DDBJ whole genome shotgun (WGS) entry which is preliminary data.</text>
</comment>
<protein>
    <submittedName>
        <fullName evidence="3">Phage integrase family protein</fullName>
    </submittedName>
</protein>
<evidence type="ECO:0000256" key="1">
    <source>
        <dbReference type="ARBA" id="ARBA00023172"/>
    </source>
</evidence>
<dbReference type="InterPro" id="IPR002104">
    <property type="entry name" value="Integrase_catalytic"/>
</dbReference>
<dbReference type="SUPFAM" id="SSF56349">
    <property type="entry name" value="DNA breaking-rejoining enzymes"/>
    <property type="match status" value="1"/>
</dbReference>
<dbReference type="InterPro" id="IPR011010">
    <property type="entry name" value="DNA_brk_join_enz"/>
</dbReference>
<reference evidence="3 4" key="1">
    <citation type="submission" date="2019-07" db="EMBL/GenBank/DDBJ databases">
        <title>Genome sequencing of 100 strains of the haloalkaliphilic chemolithoautotrophic sulfur-oxidizing bacterium Thioalkalivibrio.</title>
        <authorList>
            <person name="Muyzer G."/>
        </authorList>
    </citation>
    <scope>NUCLEOTIDE SEQUENCE [LARGE SCALE GENOMIC DNA]</scope>
    <source>
        <strain evidence="3 4">ASO4-4</strain>
    </source>
</reference>
<dbReference type="PROSITE" id="PS51898">
    <property type="entry name" value="TYR_RECOMBINASE"/>
    <property type="match status" value="1"/>
</dbReference>
<dbReference type="InterPro" id="IPR013762">
    <property type="entry name" value="Integrase-like_cat_sf"/>
</dbReference>
<keyword evidence="4" id="KW-1185">Reference proteome</keyword>
<dbReference type="GO" id="GO:0003677">
    <property type="term" value="F:DNA binding"/>
    <property type="evidence" value="ECO:0007669"/>
    <property type="project" value="InterPro"/>
</dbReference>
<organism evidence="3 4">
    <name type="scientific">Desulfobotulus alkaliphilus</name>
    <dbReference type="NCBI Taxonomy" id="622671"/>
    <lineage>
        <taxon>Bacteria</taxon>
        <taxon>Pseudomonadati</taxon>
        <taxon>Thermodesulfobacteriota</taxon>
        <taxon>Desulfobacteria</taxon>
        <taxon>Desulfobacterales</taxon>
        <taxon>Desulfobacteraceae</taxon>
        <taxon>Desulfobotulus</taxon>
    </lineage>
</organism>
<dbReference type="Pfam" id="PF00589">
    <property type="entry name" value="Phage_integrase"/>
    <property type="match status" value="1"/>
</dbReference>
<evidence type="ECO:0000313" key="4">
    <source>
        <dbReference type="Proteomes" id="UP000318307"/>
    </source>
</evidence>
<evidence type="ECO:0000259" key="2">
    <source>
        <dbReference type="PROSITE" id="PS51898"/>
    </source>
</evidence>
<dbReference type="Gene3D" id="1.10.443.10">
    <property type="entry name" value="Intergrase catalytic core"/>
    <property type="match status" value="1"/>
</dbReference>
<sequence>MLRKKKSRRDLALFECGLSWGLRGGDLLALDVGDVRGIEAGQSFSVTEKKTRKERRITINNHIRKLLDEFLSERPDASDDTPLFSGQRGRMSTSWLCRLITGWCRAVGLNELNYGSHSLRKSAGYHRRLAGFSLPVLCQWYGHSSEALTLKYLGIQPQEIAKLYEYEF</sequence>
<dbReference type="GO" id="GO:0006310">
    <property type="term" value="P:DNA recombination"/>
    <property type="evidence" value="ECO:0007669"/>
    <property type="project" value="UniProtKB-KW"/>
</dbReference>
<keyword evidence="1" id="KW-0233">DNA recombination</keyword>
<dbReference type="Proteomes" id="UP000318307">
    <property type="component" value="Unassembled WGS sequence"/>
</dbReference>
<proteinExistence type="predicted"/>
<accession>A0A562S0Z1</accession>
<evidence type="ECO:0000313" key="3">
    <source>
        <dbReference type="EMBL" id="TWI74366.1"/>
    </source>
</evidence>
<name>A0A562S0Z1_9BACT</name>
<dbReference type="GO" id="GO:0015074">
    <property type="term" value="P:DNA integration"/>
    <property type="evidence" value="ECO:0007669"/>
    <property type="project" value="InterPro"/>
</dbReference>
<dbReference type="EMBL" id="VLLC01000005">
    <property type="protein sequence ID" value="TWI74366.1"/>
    <property type="molecule type" value="Genomic_DNA"/>
</dbReference>
<dbReference type="AlphaFoldDB" id="A0A562S0Z1"/>